<dbReference type="PRINTS" id="PR01415">
    <property type="entry name" value="ANKYRIN"/>
</dbReference>
<dbReference type="Proteomes" id="UP000479190">
    <property type="component" value="Unassembled WGS sequence"/>
</dbReference>
<protein>
    <submittedName>
        <fullName evidence="4">Uncharacterized protein</fullName>
    </submittedName>
</protein>
<dbReference type="PROSITE" id="PS50088">
    <property type="entry name" value="ANK_REPEAT"/>
    <property type="match status" value="6"/>
</dbReference>
<dbReference type="PANTHER" id="PTHR24198:SF165">
    <property type="entry name" value="ANKYRIN REPEAT-CONTAINING PROTEIN-RELATED"/>
    <property type="match status" value="1"/>
</dbReference>
<dbReference type="Pfam" id="PF12796">
    <property type="entry name" value="Ank_2"/>
    <property type="match status" value="3"/>
</dbReference>
<dbReference type="SUPFAM" id="SSF48403">
    <property type="entry name" value="Ankyrin repeat"/>
    <property type="match status" value="2"/>
</dbReference>
<evidence type="ECO:0000256" key="2">
    <source>
        <dbReference type="ARBA" id="ARBA00023043"/>
    </source>
</evidence>
<gene>
    <name evidence="4" type="ORF">TBRA_LOCUS15800</name>
</gene>
<keyword evidence="5" id="KW-1185">Reference proteome</keyword>
<accession>A0A6H5J479</accession>
<dbReference type="InterPro" id="IPR002110">
    <property type="entry name" value="Ankyrin_rpt"/>
</dbReference>
<dbReference type="PANTHER" id="PTHR24198">
    <property type="entry name" value="ANKYRIN REPEAT AND PROTEIN KINASE DOMAIN-CONTAINING PROTEIN"/>
    <property type="match status" value="1"/>
</dbReference>
<keyword evidence="1" id="KW-0677">Repeat</keyword>
<dbReference type="SMART" id="SM00248">
    <property type="entry name" value="ANK"/>
    <property type="match status" value="12"/>
</dbReference>
<feature type="repeat" description="ANK" evidence="3">
    <location>
        <begin position="806"/>
        <end position="834"/>
    </location>
</feature>
<dbReference type="InterPro" id="IPR036770">
    <property type="entry name" value="Ankyrin_rpt-contain_sf"/>
</dbReference>
<feature type="repeat" description="ANK" evidence="3">
    <location>
        <begin position="613"/>
        <end position="645"/>
    </location>
</feature>
<evidence type="ECO:0000256" key="1">
    <source>
        <dbReference type="ARBA" id="ARBA00022737"/>
    </source>
</evidence>
<reference evidence="4 5" key="1">
    <citation type="submission" date="2020-02" db="EMBL/GenBank/DDBJ databases">
        <authorList>
            <person name="Ferguson B K."/>
        </authorList>
    </citation>
    <scope>NUCLEOTIDE SEQUENCE [LARGE SCALE GENOMIC DNA]</scope>
</reference>
<dbReference type="OrthoDB" id="539213at2759"/>
<sequence>MRSKYLVIEFVIRSGYTDKPELNEDGEPILRRTTALHHAARLKSRHVARGLFKIYKRYDTNYIDEDGLTHFHVACQFDFVGKVARFLVFDQNPDCPPRDPDTSLVESPLLMALRNGSEEMTELLLRAGADPNLTDIDEMTPMHIVCNLDFGCGDLYKISVEKNKPIEVNARDESGRTPLHYALKQERVKEVGFLLSHGADPNIADDEEETPLHVIAKTSCDDNLMGQFFKMCDDNDLQLQVNSKDKFDRAPLQCAVRNLLAKSVGVLLDRGADLTSFDFPTEDYFDQHFLQREITLFNKFPIKLAADAMAIIEHLERKGYALSPTGALTIMNTFAEYRLFQDQNIERSGPEYEKFVMEAREHMMNADLSLYDLMQLQPEEAEQRLTYADYTRFVDSNFEFPGRTGHAYVSHLSETITRGFCRRWAMRSFLEVTRNKFSIPRHATTATLSICGDYRGTLRSRQCRAACRVVQFSRIDASTQNKERKIASICKVCKQFDVNCIDEFGVTHFHIACKYGCDEVVKKFLELGQDPNCFARESVDPPLHLAIAGNQTKVIELLLKSGADPNLSDSNGWTPLHIICKRKRRYDDSLAKLFFEINDEKHQTLLVDAQDKLGRTPLQCAVANVLPDMIDLLLDHGADLCTIPRARTGSQLFPTRTEHELGRSTATLGYRHSRIGRIADEKRRDPNLANEDGLTPLQIICKTDGSDIESAKLLFKISDEKHKPIEINARGGSGWTPLHHALERENRLTAEFLVKSGADLNIADDDGLTSLHILCKTSYGDGMLEDFFKICDDNHLQLQVDVRDSKGRTPLQWAVASFLPESVSLLLNRGADVSSFVFPAEDYYAETFVHREIYIFHRLKMIIASDALAIVEHLEKRGYKLNRASALVIMKTFAAYGIFDSGSFDTSWFDNEQFAKTAKTIIVKDNDPKLSLYDLIQLQPEEAQKLLTFADYSKLADSVELWHIPDRHNCAVHLSEKITRGFCRRWALESFMEVTRNKYPISWYEKLINSMRNEDLYLTCLKASE</sequence>
<evidence type="ECO:0000313" key="5">
    <source>
        <dbReference type="Proteomes" id="UP000479190"/>
    </source>
</evidence>
<dbReference type="GO" id="GO:0005737">
    <property type="term" value="C:cytoplasm"/>
    <property type="evidence" value="ECO:0007669"/>
    <property type="project" value="TreeGrafter"/>
</dbReference>
<proteinExistence type="predicted"/>
<evidence type="ECO:0000256" key="3">
    <source>
        <dbReference type="PROSITE-ProRule" id="PRU00023"/>
    </source>
</evidence>
<dbReference type="Pfam" id="PF00023">
    <property type="entry name" value="Ank"/>
    <property type="match status" value="1"/>
</dbReference>
<dbReference type="Gene3D" id="1.25.40.20">
    <property type="entry name" value="Ankyrin repeat-containing domain"/>
    <property type="match status" value="5"/>
</dbReference>
<dbReference type="AlphaFoldDB" id="A0A6H5J479"/>
<feature type="repeat" description="ANK" evidence="3">
    <location>
        <begin position="538"/>
        <end position="570"/>
    </location>
</feature>
<evidence type="ECO:0000313" key="4">
    <source>
        <dbReference type="EMBL" id="CAB0044212.1"/>
    </source>
</evidence>
<name>A0A6H5J479_9HYME</name>
<dbReference type="Pfam" id="PF13857">
    <property type="entry name" value="Ank_5"/>
    <property type="match status" value="1"/>
</dbReference>
<dbReference type="EMBL" id="CADCXV010001416">
    <property type="protein sequence ID" value="CAB0044212.1"/>
    <property type="molecule type" value="Genomic_DNA"/>
</dbReference>
<feature type="repeat" description="ANK" evidence="3">
    <location>
        <begin position="733"/>
        <end position="765"/>
    </location>
</feature>
<dbReference type="PROSITE" id="PS50297">
    <property type="entry name" value="ANK_REP_REGION"/>
    <property type="match status" value="6"/>
</dbReference>
<feature type="repeat" description="ANK" evidence="3">
    <location>
        <begin position="174"/>
        <end position="206"/>
    </location>
</feature>
<feature type="repeat" description="ANK" evidence="3">
    <location>
        <begin position="104"/>
        <end position="136"/>
    </location>
</feature>
<organism evidence="4 5">
    <name type="scientific">Trichogramma brassicae</name>
    <dbReference type="NCBI Taxonomy" id="86971"/>
    <lineage>
        <taxon>Eukaryota</taxon>
        <taxon>Metazoa</taxon>
        <taxon>Ecdysozoa</taxon>
        <taxon>Arthropoda</taxon>
        <taxon>Hexapoda</taxon>
        <taxon>Insecta</taxon>
        <taxon>Pterygota</taxon>
        <taxon>Neoptera</taxon>
        <taxon>Endopterygota</taxon>
        <taxon>Hymenoptera</taxon>
        <taxon>Apocrita</taxon>
        <taxon>Proctotrupomorpha</taxon>
        <taxon>Chalcidoidea</taxon>
        <taxon>Trichogrammatidae</taxon>
        <taxon>Trichogramma</taxon>
    </lineage>
</organism>
<keyword evidence="2 3" id="KW-0040">ANK repeat</keyword>